<protein>
    <submittedName>
        <fullName evidence="1">Cof-type HAD-IIB family hydrolase</fullName>
    </submittedName>
</protein>
<dbReference type="InterPro" id="IPR006379">
    <property type="entry name" value="HAD-SF_hydro_IIB"/>
</dbReference>
<gene>
    <name evidence="1" type="ORF">KUA55_02170</name>
</gene>
<evidence type="ECO:0000313" key="1">
    <source>
        <dbReference type="EMBL" id="MBV7389470.1"/>
    </source>
</evidence>
<name>A0ABS6T9A6_9ENTE</name>
<dbReference type="PANTHER" id="PTHR10000:SF55">
    <property type="entry name" value="5-AMINO-6-(5-PHOSPHO-D-RIBITYLAMINO)URACIL PHOSPHATASE YCSE"/>
    <property type="match status" value="1"/>
</dbReference>
<accession>A0ABS6T9A6</accession>
<dbReference type="SFLD" id="SFLDG01144">
    <property type="entry name" value="C2.B.4:_PGP_Like"/>
    <property type="match status" value="1"/>
</dbReference>
<reference evidence="1 2" key="1">
    <citation type="submission" date="2021-06" db="EMBL/GenBank/DDBJ databases">
        <title>Enterococcus alishanensis sp. nov., a novel lactic acid bacterium isolated from fresh coffee beans.</title>
        <authorList>
            <person name="Chen Y.-S."/>
        </authorList>
    </citation>
    <scope>NUCLEOTIDE SEQUENCE [LARGE SCALE GENOMIC DNA]</scope>
    <source>
        <strain evidence="1 2">ALS3</strain>
    </source>
</reference>
<dbReference type="Proteomes" id="UP000774130">
    <property type="component" value="Unassembled WGS sequence"/>
</dbReference>
<organism evidence="1 2">
    <name type="scientific">Enterococcus alishanensis</name>
    <dbReference type="NCBI Taxonomy" id="1303817"/>
    <lineage>
        <taxon>Bacteria</taxon>
        <taxon>Bacillati</taxon>
        <taxon>Bacillota</taxon>
        <taxon>Bacilli</taxon>
        <taxon>Lactobacillales</taxon>
        <taxon>Enterococcaceae</taxon>
        <taxon>Enterococcus</taxon>
    </lineage>
</organism>
<sequence>MIKLIASDMDGTLLNHQMQISEENITAINNALDKGLKFITATGRGIIHAERALNPTAIRVPMILLNGAQIVNQDRETVYTAAIPQDLAFSVLNHLNDQAIYAEVFTAEHVYSENQAVREAFLNQNVLDHAPDLTPEELAVQVANVIEELHTDFVPDIQAELIKTQEEVLKIIAFDKNGAEILEKVSADLADLGDLAITASDSTNLEINHKNAQKGVALAHYAQQFDFTSDEIMAIGDNYNDISMLKYAGTSFAMGNAELPVKEVAKFETATNEESGVALAIQQILSE</sequence>
<comment type="caution">
    <text evidence="1">The sequence shown here is derived from an EMBL/GenBank/DDBJ whole genome shotgun (WGS) entry which is preliminary data.</text>
</comment>
<dbReference type="Pfam" id="PF08282">
    <property type="entry name" value="Hydrolase_3"/>
    <property type="match status" value="1"/>
</dbReference>
<keyword evidence="2" id="KW-1185">Reference proteome</keyword>
<dbReference type="NCBIfam" id="TIGR01484">
    <property type="entry name" value="HAD-SF-IIB"/>
    <property type="match status" value="1"/>
</dbReference>
<dbReference type="CDD" id="cd07516">
    <property type="entry name" value="HAD_Pase"/>
    <property type="match status" value="1"/>
</dbReference>
<dbReference type="PROSITE" id="PS01228">
    <property type="entry name" value="COF_1"/>
    <property type="match status" value="1"/>
</dbReference>
<dbReference type="SFLD" id="SFLDS00003">
    <property type="entry name" value="Haloacid_Dehalogenase"/>
    <property type="match status" value="1"/>
</dbReference>
<dbReference type="EMBL" id="JAHUZB010000001">
    <property type="protein sequence ID" value="MBV7389470.1"/>
    <property type="molecule type" value="Genomic_DNA"/>
</dbReference>
<proteinExistence type="predicted"/>
<dbReference type="PANTHER" id="PTHR10000">
    <property type="entry name" value="PHOSPHOSERINE PHOSPHATASE"/>
    <property type="match status" value="1"/>
</dbReference>
<dbReference type="SFLD" id="SFLDG01140">
    <property type="entry name" value="C2.B:_Phosphomannomutase_and_P"/>
    <property type="match status" value="1"/>
</dbReference>
<keyword evidence="1" id="KW-0378">Hydrolase</keyword>
<dbReference type="GO" id="GO:0016787">
    <property type="term" value="F:hydrolase activity"/>
    <property type="evidence" value="ECO:0007669"/>
    <property type="project" value="UniProtKB-KW"/>
</dbReference>
<dbReference type="InterPro" id="IPR000150">
    <property type="entry name" value="Cof"/>
</dbReference>
<dbReference type="RefSeq" id="WP_218324528.1">
    <property type="nucleotide sequence ID" value="NZ_JAHUZB010000001.1"/>
</dbReference>
<evidence type="ECO:0000313" key="2">
    <source>
        <dbReference type="Proteomes" id="UP000774130"/>
    </source>
</evidence>
<dbReference type="PROSITE" id="PS01229">
    <property type="entry name" value="COF_2"/>
    <property type="match status" value="1"/>
</dbReference>
<dbReference type="NCBIfam" id="TIGR00099">
    <property type="entry name" value="Cof-subfamily"/>
    <property type="match status" value="1"/>
</dbReference>